<organism evidence="4 5">
    <name type="scientific">Sphingobium xenophagum</name>
    <dbReference type="NCBI Taxonomy" id="121428"/>
    <lineage>
        <taxon>Bacteria</taxon>
        <taxon>Pseudomonadati</taxon>
        <taxon>Pseudomonadota</taxon>
        <taxon>Alphaproteobacteria</taxon>
        <taxon>Sphingomonadales</taxon>
        <taxon>Sphingomonadaceae</taxon>
        <taxon>Sphingobium</taxon>
    </lineage>
</organism>
<evidence type="ECO:0000259" key="3">
    <source>
        <dbReference type="PROSITE" id="PS50893"/>
    </source>
</evidence>
<evidence type="ECO:0000256" key="2">
    <source>
        <dbReference type="ARBA" id="ARBA00022840"/>
    </source>
</evidence>
<dbReference type="GO" id="GO:0016887">
    <property type="term" value="F:ATP hydrolysis activity"/>
    <property type="evidence" value="ECO:0007669"/>
    <property type="project" value="InterPro"/>
</dbReference>
<dbReference type="GO" id="GO:0005524">
    <property type="term" value="F:ATP binding"/>
    <property type="evidence" value="ECO:0007669"/>
    <property type="project" value="UniProtKB-KW"/>
</dbReference>
<feature type="domain" description="ABC transporter" evidence="3">
    <location>
        <begin position="17"/>
        <end position="227"/>
    </location>
</feature>
<evidence type="ECO:0000313" key="5">
    <source>
        <dbReference type="Proteomes" id="UP000217141"/>
    </source>
</evidence>
<evidence type="ECO:0000313" key="4">
    <source>
        <dbReference type="EMBL" id="ASY43114.1"/>
    </source>
</evidence>
<dbReference type="AlphaFoldDB" id="A0A249MPJ7"/>
<dbReference type="PROSITE" id="PS50893">
    <property type="entry name" value="ABC_TRANSPORTER_2"/>
    <property type="match status" value="1"/>
</dbReference>
<dbReference type="InterPro" id="IPR050334">
    <property type="entry name" value="Molybdenum_import_ModC"/>
</dbReference>
<dbReference type="Pfam" id="PF00005">
    <property type="entry name" value="ABC_tran"/>
    <property type="match status" value="1"/>
</dbReference>
<dbReference type="InterPro" id="IPR003593">
    <property type="entry name" value="AAA+_ATPase"/>
</dbReference>
<reference evidence="4 5" key="1">
    <citation type="submission" date="2017-08" db="EMBL/GenBank/DDBJ databases">
        <title>Whole Genome Sequence of Sphingobium hydrophobicum C1: Insights into Adaption to the Electronic-waste Contaminated Sediment.</title>
        <authorList>
            <person name="Song D."/>
            <person name="Chen X."/>
            <person name="Xu M."/>
        </authorList>
    </citation>
    <scope>NUCLEOTIDE SEQUENCE [LARGE SCALE GENOMIC DNA]</scope>
    <source>
        <strain evidence="4 5">C1</strain>
    </source>
</reference>
<dbReference type="PANTHER" id="PTHR43514">
    <property type="entry name" value="ABC TRANSPORTER I FAMILY MEMBER 10"/>
    <property type="match status" value="1"/>
</dbReference>
<accession>A0A249MPJ7</accession>
<gene>
    <name evidence="4" type="ORF">CJD35_00565</name>
</gene>
<dbReference type="RefSeq" id="WP_017184193.1">
    <property type="nucleotide sequence ID" value="NZ_CP022745.1"/>
</dbReference>
<dbReference type="SUPFAM" id="SSF52540">
    <property type="entry name" value="P-loop containing nucleoside triphosphate hydrolases"/>
    <property type="match status" value="1"/>
</dbReference>
<evidence type="ECO:0000256" key="1">
    <source>
        <dbReference type="ARBA" id="ARBA00022741"/>
    </source>
</evidence>
<dbReference type="InterPro" id="IPR003439">
    <property type="entry name" value="ABC_transporter-like_ATP-bd"/>
</dbReference>
<name>A0A249MPJ7_SPHXE</name>
<proteinExistence type="predicted"/>
<dbReference type="Gene3D" id="3.40.50.300">
    <property type="entry name" value="P-loop containing nucleotide triphosphate hydrolases"/>
    <property type="match status" value="1"/>
</dbReference>
<dbReference type="PANTHER" id="PTHR43514:SF4">
    <property type="entry name" value="ABC TRANSPORTER I FAMILY MEMBER 10"/>
    <property type="match status" value="1"/>
</dbReference>
<keyword evidence="2 4" id="KW-0067">ATP-binding</keyword>
<keyword evidence="1" id="KW-0547">Nucleotide-binding</keyword>
<dbReference type="SMART" id="SM00382">
    <property type="entry name" value="AAA"/>
    <property type="match status" value="1"/>
</dbReference>
<dbReference type="EMBL" id="CP022745">
    <property type="protein sequence ID" value="ASY43114.1"/>
    <property type="molecule type" value="Genomic_DNA"/>
</dbReference>
<dbReference type="Proteomes" id="UP000217141">
    <property type="component" value="Chromosome I"/>
</dbReference>
<dbReference type="KEGG" id="shyd:CJD35_00565"/>
<dbReference type="InterPro" id="IPR027417">
    <property type="entry name" value="P-loop_NTPase"/>
</dbReference>
<protein>
    <submittedName>
        <fullName evidence="4">Molybdenum ABC transporter ATP-binding protein</fullName>
    </submittedName>
</protein>
<sequence>MSVPRPAVTACPDPSPPATGSTFRIDVWRDLGDRRIACRIDAGQGVTALLGPSGVGKTTILNMVAGLLRPDGGHIHVGDVPLFDAARGIDVAPEHRRLGYIFQDARLFPHLRVRGNLLYGVRRSPDAAEALEEMARFLGIAALLDRWPSTLSMGEAQRVAIGRALLTHPSCLLMDEPLASIDRARRADILQLVERLRDEVGVPILYVTHDLAEAERLSAHIVQMDFE</sequence>